<dbReference type="Proteomes" id="UP000198734">
    <property type="component" value="Unassembled WGS sequence"/>
</dbReference>
<organism evidence="4 5">
    <name type="scientific">Psychrobacillus psychrotolerans</name>
    <dbReference type="NCBI Taxonomy" id="126156"/>
    <lineage>
        <taxon>Bacteria</taxon>
        <taxon>Bacillati</taxon>
        <taxon>Bacillota</taxon>
        <taxon>Bacilli</taxon>
        <taxon>Bacillales</taxon>
        <taxon>Bacillaceae</taxon>
        <taxon>Psychrobacillus</taxon>
    </lineage>
</organism>
<proteinExistence type="predicted"/>
<evidence type="ECO:0000313" key="4">
    <source>
        <dbReference type="EMBL" id="SFQ58182.1"/>
    </source>
</evidence>
<keyword evidence="4" id="KW-0687">Ribonucleoprotein</keyword>
<evidence type="ECO:0000256" key="1">
    <source>
        <dbReference type="ARBA" id="ARBA00022679"/>
    </source>
</evidence>
<dbReference type="EMBL" id="FOXU01000005">
    <property type="protein sequence ID" value="SFQ58182.1"/>
    <property type="molecule type" value="Genomic_DNA"/>
</dbReference>
<dbReference type="InterPro" id="IPR000182">
    <property type="entry name" value="GNAT_dom"/>
</dbReference>
<feature type="domain" description="N-acetyltransferase" evidence="3">
    <location>
        <begin position="1"/>
        <end position="161"/>
    </location>
</feature>
<protein>
    <submittedName>
        <fullName evidence="4">Ribosomal protein S18 acetylase RimI</fullName>
    </submittedName>
</protein>
<dbReference type="AlphaFoldDB" id="A0A1I5ZP18"/>
<keyword evidence="5" id="KW-1185">Reference proteome</keyword>
<dbReference type="PANTHER" id="PTHR43420:SF43">
    <property type="entry name" value="SPERMINE_SPERMIDINE ACETYLTRANSFERASE"/>
    <property type="match status" value="1"/>
</dbReference>
<dbReference type="Pfam" id="PF00583">
    <property type="entry name" value="Acetyltransf_1"/>
    <property type="match status" value="1"/>
</dbReference>
<dbReference type="GO" id="GO:0016747">
    <property type="term" value="F:acyltransferase activity, transferring groups other than amino-acyl groups"/>
    <property type="evidence" value="ECO:0007669"/>
    <property type="project" value="InterPro"/>
</dbReference>
<name>A0A1I5ZP18_9BACI</name>
<keyword evidence="4" id="KW-0689">Ribosomal protein</keyword>
<gene>
    <name evidence="4" type="ORF">SAMN05421670_2856</name>
</gene>
<evidence type="ECO:0000259" key="3">
    <source>
        <dbReference type="PROSITE" id="PS51186"/>
    </source>
</evidence>
<sequence>MIRATTLDDIQVIQQIAKVSWNDTYKNIIPDDIQTLFLEKAYSPMMIVKRIEKTIFLIAEYEGNPIGFANFTYTDEDGDAELTAIYVLPEYKQSGYGKKLLLAGLNQMPAGRQLFVYVESLNDNARQFYENFGFECLEEFDEYFEGHPLSTAKYVYLLKTPAL</sequence>
<dbReference type="OrthoDB" id="794462at2"/>
<dbReference type="SUPFAM" id="SSF55729">
    <property type="entry name" value="Acyl-CoA N-acyltransferases (Nat)"/>
    <property type="match status" value="1"/>
</dbReference>
<reference evidence="5" key="1">
    <citation type="submission" date="2016-10" db="EMBL/GenBank/DDBJ databases">
        <authorList>
            <person name="Varghese N."/>
            <person name="Submissions S."/>
        </authorList>
    </citation>
    <scope>NUCLEOTIDE SEQUENCE [LARGE SCALE GENOMIC DNA]</scope>
    <source>
        <strain evidence="5">DSM 11706</strain>
    </source>
</reference>
<dbReference type="GO" id="GO:0005840">
    <property type="term" value="C:ribosome"/>
    <property type="evidence" value="ECO:0007669"/>
    <property type="project" value="UniProtKB-KW"/>
</dbReference>
<dbReference type="STRING" id="126156.SAMN05421670_2856"/>
<dbReference type="InterPro" id="IPR050680">
    <property type="entry name" value="YpeA/RimI_acetyltransf"/>
</dbReference>
<keyword evidence="2" id="KW-0012">Acyltransferase</keyword>
<evidence type="ECO:0000256" key="2">
    <source>
        <dbReference type="ARBA" id="ARBA00023315"/>
    </source>
</evidence>
<dbReference type="PROSITE" id="PS51186">
    <property type="entry name" value="GNAT"/>
    <property type="match status" value="1"/>
</dbReference>
<dbReference type="Gene3D" id="3.40.630.30">
    <property type="match status" value="1"/>
</dbReference>
<dbReference type="InterPro" id="IPR016181">
    <property type="entry name" value="Acyl_CoA_acyltransferase"/>
</dbReference>
<evidence type="ECO:0000313" key="5">
    <source>
        <dbReference type="Proteomes" id="UP000198734"/>
    </source>
</evidence>
<accession>A0A1I5ZP18</accession>
<dbReference type="CDD" id="cd04301">
    <property type="entry name" value="NAT_SF"/>
    <property type="match status" value="1"/>
</dbReference>
<keyword evidence="1" id="KW-0808">Transferase</keyword>
<dbReference type="PANTHER" id="PTHR43420">
    <property type="entry name" value="ACETYLTRANSFERASE"/>
    <property type="match status" value="1"/>
</dbReference>
<dbReference type="RefSeq" id="WP_093537545.1">
    <property type="nucleotide sequence ID" value="NZ_CP183885.1"/>
</dbReference>